<evidence type="ECO:0008006" key="9">
    <source>
        <dbReference type="Google" id="ProtNLM"/>
    </source>
</evidence>
<dbReference type="AlphaFoldDB" id="A0AAD7U807"/>
<dbReference type="EMBL" id="JAQMWT010000643">
    <property type="protein sequence ID" value="KAJ8598793.1"/>
    <property type="molecule type" value="Genomic_DNA"/>
</dbReference>
<evidence type="ECO:0000256" key="1">
    <source>
        <dbReference type="ARBA" id="ARBA00022617"/>
    </source>
</evidence>
<dbReference type="SMART" id="SM01117">
    <property type="entry name" value="Cyt-b5"/>
    <property type="match status" value="1"/>
</dbReference>
<comment type="similarity">
    <text evidence="4">Belongs to the cytochrome b5 family.</text>
</comment>
<dbReference type="SMART" id="SM00256">
    <property type="entry name" value="FBOX"/>
    <property type="match status" value="1"/>
</dbReference>
<dbReference type="Pfam" id="PF12937">
    <property type="entry name" value="F-box-like"/>
    <property type="match status" value="1"/>
</dbReference>
<accession>A0AAD7U807</accession>
<dbReference type="PANTHER" id="PTHR19359:SF14">
    <property type="entry name" value="CYTOCHROME B5 A"/>
    <property type="match status" value="1"/>
</dbReference>
<evidence type="ECO:0000259" key="5">
    <source>
        <dbReference type="PROSITE" id="PS50181"/>
    </source>
</evidence>
<evidence type="ECO:0000313" key="7">
    <source>
        <dbReference type="EMBL" id="KAJ8598793.1"/>
    </source>
</evidence>
<evidence type="ECO:0000256" key="3">
    <source>
        <dbReference type="ARBA" id="ARBA00023004"/>
    </source>
</evidence>
<dbReference type="Pfam" id="PF00173">
    <property type="entry name" value="Cyt-b5"/>
    <property type="match status" value="1"/>
</dbReference>
<evidence type="ECO:0000256" key="2">
    <source>
        <dbReference type="ARBA" id="ARBA00022723"/>
    </source>
</evidence>
<sequence length="299" mass="33204">MLWFCGEEWQFWSHVVMVLVSLSVAYWQSVPSTMRSYADAWCYKAKVVQVASPSVSSVQVPDDVVRCVFELLEARRIAAAAVVCPRWRSMADADAVWQSVWHRDFFEVDAALSRAIGRRSRAPPGTPWKLFYSQYAVTWLEHALVGANLEDSRVHVGIRGALYDVTTFASSHPGSADTLLDFAGSDATQTFEAVGHSTVASGLMSSMLIVSRPKTGSLALVKADIDHAKSRLSKLTLPCPRCPPDAIAPPHRPFYDATTARWHQWWPCCGFASRILVDVPKRTNSSSWSTTFVTSFWAS</sequence>
<dbReference type="SUPFAM" id="SSF81383">
    <property type="entry name" value="F-box domain"/>
    <property type="match status" value="1"/>
</dbReference>
<dbReference type="PROSITE" id="PS50181">
    <property type="entry name" value="FBOX"/>
    <property type="match status" value="1"/>
</dbReference>
<dbReference type="PRINTS" id="PR00363">
    <property type="entry name" value="CYTOCHROMEB5"/>
</dbReference>
<feature type="domain" description="F-box" evidence="5">
    <location>
        <begin position="54"/>
        <end position="100"/>
    </location>
</feature>
<dbReference type="GO" id="GO:0020037">
    <property type="term" value="F:heme binding"/>
    <property type="evidence" value="ECO:0007669"/>
    <property type="project" value="TreeGrafter"/>
</dbReference>
<keyword evidence="3" id="KW-0408">Iron</keyword>
<keyword evidence="8" id="KW-1185">Reference proteome</keyword>
<dbReference type="Gene3D" id="3.10.120.10">
    <property type="entry name" value="Cytochrome b5-like heme/steroid binding domain"/>
    <property type="match status" value="1"/>
</dbReference>
<evidence type="ECO:0000313" key="8">
    <source>
        <dbReference type="Proteomes" id="UP001230188"/>
    </source>
</evidence>
<dbReference type="GO" id="GO:0016020">
    <property type="term" value="C:membrane"/>
    <property type="evidence" value="ECO:0007669"/>
    <property type="project" value="TreeGrafter"/>
</dbReference>
<dbReference type="Proteomes" id="UP001230188">
    <property type="component" value="Unassembled WGS sequence"/>
</dbReference>
<organism evidence="7 8">
    <name type="scientific">Chrysophaeum taylorii</name>
    <dbReference type="NCBI Taxonomy" id="2483200"/>
    <lineage>
        <taxon>Eukaryota</taxon>
        <taxon>Sar</taxon>
        <taxon>Stramenopiles</taxon>
        <taxon>Ochrophyta</taxon>
        <taxon>Pelagophyceae</taxon>
        <taxon>Pelagomonadales</taxon>
        <taxon>Pelagomonadaceae</taxon>
        <taxon>Chrysophaeum</taxon>
    </lineage>
</organism>
<protein>
    <recommendedName>
        <fullName evidence="9">Cytochrome b5 heme-binding domain-containing protein</fullName>
    </recommendedName>
</protein>
<keyword evidence="1" id="KW-0349">Heme</keyword>
<dbReference type="Gene3D" id="1.20.1280.50">
    <property type="match status" value="1"/>
</dbReference>
<evidence type="ECO:0000256" key="4">
    <source>
        <dbReference type="ARBA" id="ARBA00038168"/>
    </source>
</evidence>
<comment type="caution">
    <text evidence="7">The sequence shown here is derived from an EMBL/GenBank/DDBJ whole genome shotgun (WGS) entry which is preliminary data.</text>
</comment>
<dbReference type="SUPFAM" id="SSF55856">
    <property type="entry name" value="Cytochrome b5-like heme/steroid binding domain"/>
    <property type="match status" value="1"/>
</dbReference>
<feature type="domain" description="Cytochrome b5 heme-binding" evidence="6">
    <location>
        <begin position="158"/>
        <end position="219"/>
    </location>
</feature>
<dbReference type="InterPro" id="IPR001810">
    <property type="entry name" value="F-box_dom"/>
</dbReference>
<dbReference type="InterPro" id="IPR036400">
    <property type="entry name" value="Cyt_B5-like_heme/steroid_sf"/>
</dbReference>
<dbReference type="PANTHER" id="PTHR19359">
    <property type="entry name" value="CYTOCHROME B5"/>
    <property type="match status" value="1"/>
</dbReference>
<dbReference type="InterPro" id="IPR050668">
    <property type="entry name" value="Cytochrome_b5"/>
</dbReference>
<proteinExistence type="inferred from homology"/>
<gene>
    <name evidence="7" type="ORF">CTAYLR_010192</name>
</gene>
<keyword evidence="2" id="KW-0479">Metal-binding</keyword>
<reference evidence="7" key="1">
    <citation type="submission" date="2023-01" db="EMBL/GenBank/DDBJ databases">
        <title>Metagenome sequencing of chrysophaentin producing Chrysophaeum taylorii.</title>
        <authorList>
            <person name="Davison J."/>
            <person name="Bewley C."/>
        </authorList>
    </citation>
    <scope>NUCLEOTIDE SEQUENCE</scope>
    <source>
        <strain evidence="7">NIES-1699</strain>
    </source>
</reference>
<dbReference type="InterPro" id="IPR036047">
    <property type="entry name" value="F-box-like_dom_sf"/>
</dbReference>
<dbReference type="PROSITE" id="PS50255">
    <property type="entry name" value="CYTOCHROME_B5_2"/>
    <property type="match status" value="1"/>
</dbReference>
<name>A0AAD7U807_9STRA</name>
<dbReference type="InterPro" id="IPR001199">
    <property type="entry name" value="Cyt_B5-like_heme/steroid-bd"/>
</dbReference>
<dbReference type="GO" id="GO:0046872">
    <property type="term" value="F:metal ion binding"/>
    <property type="evidence" value="ECO:0007669"/>
    <property type="project" value="UniProtKB-KW"/>
</dbReference>
<evidence type="ECO:0000259" key="6">
    <source>
        <dbReference type="PROSITE" id="PS50255"/>
    </source>
</evidence>